<keyword evidence="3" id="KW-0479">Metal-binding</keyword>
<dbReference type="InterPro" id="IPR013083">
    <property type="entry name" value="Znf_RING/FYVE/PHD"/>
</dbReference>
<organism evidence="9">
    <name type="scientific">Ananas comosus var. bracteatus</name>
    <name type="common">red pineapple</name>
    <dbReference type="NCBI Taxonomy" id="296719"/>
    <lineage>
        <taxon>Eukaryota</taxon>
        <taxon>Viridiplantae</taxon>
        <taxon>Streptophyta</taxon>
        <taxon>Embryophyta</taxon>
        <taxon>Tracheophyta</taxon>
        <taxon>Spermatophyta</taxon>
        <taxon>Magnoliopsida</taxon>
        <taxon>Liliopsida</taxon>
        <taxon>Poales</taxon>
        <taxon>Bromeliaceae</taxon>
        <taxon>Bromelioideae</taxon>
        <taxon>Ananas</taxon>
    </lineage>
</organism>
<dbReference type="CDD" id="cd16461">
    <property type="entry name" value="RING-H2_EL5-like"/>
    <property type="match status" value="1"/>
</dbReference>
<dbReference type="GO" id="GO:0061630">
    <property type="term" value="F:ubiquitin protein ligase activity"/>
    <property type="evidence" value="ECO:0007669"/>
    <property type="project" value="UniProtKB-EC"/>
</dbReference>
<dbReference type="PANTHER" id="PTHR14155">
    <property type="entry name" value="RING FINGER DOMAIN-CONTAINING"/>
    <property type="match status" value="1"/>
</dbReference>
<evidence type="ECO:0000256" key="7">
    <source>
        <dbReference type="PROSITE-ProRule" id="PRU00175"/>
    </source>
</evidence>
<evidence type="ECO:0000256" key="1">
    <source>
        <dbReference type="ARBA" id="ARBA00000900"/>
    </source>
</evidence>
<dbReference type="SUPFAM" id="SSF57850">
    <property type="entry name" value="RING/U-box"/>
    <property type="match status" value="1"/>
</dbReference>
<name>A0A6V7PG24_ANACO</name>
<dbReference type="PANTHER" id="PTHR14155:SF627">
    <property type="entry name" value="OS06G0192800 PROTEIN"/>
    <property type="match status" value="1"/>
</dbReference>
<dbReference type="Pfam" id="PF13639">
    <property type="entry name" value="zf-RING_2"/>
    <property type="match status" value="1"/>
</dbReference>
<gene>
    <name evidence="9" type="ORF">CB5_LOCUS13042</name>
</gene>
<sequence>MIFFIRRVTNPRRIVVAEPIVTHTAATINTSTTSSPAHGIDPEVLSSSTIFAYSSSSQEKLDCAICLSEMKDGENARRLSWCGHCFHAECVDEWLRSHSTCPLCRSSAKTEFPELHV</sequence>
<keyword evidence="4 7" id="KW-0863">Zinc-finger</keyword>
<dbReference type="InterPro" id="IPR001841">
    <property type="entry name" value="Znf_RING"/>
</dbReference>
<evidence type="ECO:0000259" key="8">
    <source>
        <dbReference type="PROSITE" id="PS50089"/>
    </source>
</evidence>
<dbReference type="InterPro" id="IPR053238">
    <property type="entry name" value="RING-H2_zinc_finger"/>
</dbReference>
<dbReference type="AlphaFoldDB" id="A0A6V7PG24"/>
<dbReference type="Gene3D" id="3.30.40.10">
    <property type="entry name" value="Zinc/RING finger domain, C3HC4 (zinc finger)"/>
    <property type="match status" value="1"/>
</dbReference>
<evidence type="ECO:0000256" key="5">
    <source>
        <dbReference type="ARBA" id="ARBA00022833"/>
    </source>
</evidence>
<evidence type="ECO:0000256" key="2">
    <source>
        <dbReference type="ARBA" id="ARBA00012483"/>
    </source>
</evidence>
<comment type="similarity">
    <text evidence="6">Belongs to the RING-type zinc finger family. ATL subfamily.</text>
</comment>
<reference evidence="9" key="1">
    <citation type="submission" date="2020-07" db="EMBL/GenBank/DDBJ databases">
        <authorList>
            <person name="Lin J."/>
        </authorList>
    </citation>
    <scope>NUCLEOTIDE SEQUENCE</scope>
</reference>
<evidence type="ECO:0000256" key="6">
    <source>
        <dbReference type="ARBA" id="ARBA00024209"/>
    </source>
</evidence>
<proteinExistence type="inferred from homology"/>
<feature type="domain" description="RING-type" evidence="8">
    <location>
        <begin position="63"/>
        <end position="105"/>
    </location>
</feature>
<dbReference type="UniPathway" id="UPA00143"/>
<keyword evidence="5" id="KW-0862">Zinc</keyword>
<evidence type="ECO:0000256" key="4">
    <source>
        <dbReference type="ARBA" id="ARBA00022771"/>
    </source>
</evidence>
<comment type="catalytic activity">
    <reaction evidence="1">
        <text>S-ubiquitinyl-[E2 ubiquitin-conjugating enzyme]-L-cysteine + [acceptor protein]-L-lysine = [E2 ubiquitin-conjugating enzyme]-L-cysteine + N(6)-ubiquitinyl-[acceptor protein]-L-lysine.</text>
        <dbReference type="EC" id="2.3.2.27"/>
    </reaction>
</comment>
<dbReference type="EMBL" id="LR862130">
    <property type="protein sequence ID" value="CAD1829831.1"/>
    <property type="molecule type" value="Genomic_DNA"/>
</dbReference>
<dbReference type="PROSITE" id="PS50089">
    <property type="entry name" value="ZF_RING_2"/>
    <property type="match status" value="1"/>
</dbReference>
<dbReference type="GO" id="GO:0016567">
    <property type="term" value="P:protein ubiquitination"/>
    <property type="evidence" value="ECO:0007669"/>
    <property type="project" value="UniProtKB-UniPathway"/>
</dbReference>
<dbReference type="SMART" id="SM00184">
    <property type="entry name" value="RING"/>
    <property type="match status" value="1"/>
</dbReference>
<protein>
    <recommendedName>
        <fullName evidence="2">RING-type E3 ubiquitin transferase</fullName>
        <ecNumber evidence="2">2.3.2.27</ecNumber>
    </recommendedName>
</protein>
<evidence type="ECO:0000313" key="9">
    <source>
        <dbReference type="EMBL" id="CAD1829831.1"/>
    </source>
</evidence>
<dbReference type="EC" id="2.3.2.27" evidence="2"/>
<dbReference type="GO" id="GO:0008270">
    <property type="term" value="F:zinc ion binding"/>
    <property type="evidence" value="ECO:0007669"/>
    <property type="project" value="UniProtKB-KW"/>
</dbReference>
<evidence type="ECO:0000256" key="3">
    <source>
        <dbReference type="ARBA" id="ARBA00022723"/>
    </source>
</evidence>
<accession>A0A6V7PG24</accession>